<evidence type="ECO:0000256" key="1">
    <source>
        <dbReference type="SAM" id="SignalP"/>
    </source>
</evidence>
<feature type="signal peptide" evidence="1">
    <location>
        <begin position="1"/>
        <end position="19"/>
    </location>
</feature>
<dbReference type="Proteomes" id="UP000231701">
    <property type="component" value="Chromosome"/>
</dbReference>
<dbReference type="EMBL" id="CP018799">
    <property type="protein sequence ID" value="ATX79260.1"/>
    <property type="molecule type" value="Genomic_DNA"/>
</dbReference>
<dbReference type="OrthoDB" id="9825519at2"/>
<name>A0A2K8KWI6_MARES</name>
<evidence type="ECO:0008006" key="4">
    <source>
        <dbReference type="Google" id="ProtNLM"/>
    </source>
</evidence>
<dbReference type="KEGG" id="maes:Ga0123461_0840"/>
<gene>
    <name evidence="2" type="ORF">Ga0123461_0840</name>
</gene>
<evidence type="ECO:0000313" key="2">
    <source>
        <dbReference type="EMBL" id="ATX79260.1"/>
    </source>
</evidence>
<evidence type="ECO:0000313" key="3">
    <source>
        <dbReference type="Proteomes" id="UP000231701"/>
    </source>
</evidence>
<keyword evidence="3" id="KW-1185">Reference proteome</keyword>
<keyword evidence="1" id="KW-0732">Signal</keyword>
<reference evidence="2 3" key="1">
    <citation type="submission" date="2016-12" db="EMBL/GenBank/DDBJ databases">
        <title>Isolation and genomic insights into novel planktonic Zetaproteobacteria from stratified waters of the Chesapeake Bay.</title>
        <authorList>
            <person name="McAllister S.M."/>
            <person name="Kato S."/>
            <person name="Chan C.S."/>
            <person name="Chiu B.K."/>
            <person name="Field E.K."/>
        </authorList>
    </citation>
    <scope>NUCLEOTIDE SEQUENCE [LARGE SCALE GENOMIC DNA]</scope>
    <source>
        <strain evidence="2 3">CP-5</strain>
    </source>
</reference>
<accession>A0A2K8KWI6</accession>
<dbReference type="AlphaFoldDB" id="A0A2K8KWI6"/>
<dbReference type="RefSeq" id="WP_100277172.1">
    <property type="nucleotide sequence ID" value="NZ_CP018799.1"/>
</dbReference>
<sequence>MHKLLFVSLSALLMLGVNSTVIDLAHAGITSVTHKVVRSDGSKATKDDKHEFNGGSSNFFERINEPSTMLGWVENVTESETYQEAWIRLYLDWPVTVRSIVLHKASTGSKKIGDGWVKLEVQTLKGKWVAVFDRQGADVKSPVTISKELSGIGPVKGARIMFRAPTMMTVGPIDLNF</sequence>
<feature type="chain" id="PRO_5014868721" description="F5/8 type C domain-containing protein" evidence="1">
    <location>
        <begin position="20"/>
        <end position="177"/>
    </location>
</feature>
<organism evidence="2 3">
    <name type="scientific">Mariprofundus aestuarium</name>
    <dbReference type="NCBI Taxonomy" id="1921086"/>
    <lineage>
        <taxon>Bacteria</taxon>
        <taxon>Pseudomonadati</taxon>
        <taxon>Pseudomonadota</taxon>
        <taxon>Candidatius Mariprofundia</taxon>
        <taxon>Mariprofundales</taxon>
        <taxon>Mariprofundaceae</taxon>
        <taxon>Mariprofundus</taxon>
    </lineage>
</organism>
<proteinExistence type="predicted"/>
<protein>
    <recommendedName>
        <fullName evidence="4">F5/8 type C domain-containing protein</fullName>
    </recommendedName>
</protein>